<dbReference type="GeneID" id="66302497"/>
<evidence type="ECO:0000313" key="2">
    <source>
        <dbReference type="Proteomes" id="UP000775179"/>
    </source>
</evidence>
<reference evidence="1 2" key="1">
    <citation type="submission" date="2021-08" db="EMBL/GenBank/DDBJ databases">
        <title>Genome sequence analysis of Clostridium chauvoei strains of European origin and evaluation of typing options for outbreak investigations.</title>
        <authorList>
            <person name="Abdel-Glil M."/>
            <person name="Thomas P."/>
            <person name="Seyboldt C."/>
        </authorList>
    </citation>
    <scope>NUCLEOTIDE SEQUENCE [LARGE SCALE GENOMIC DNA]</scope>
    <source>
        <strain evidence="1 2">S0260-09</strain>
    </source>
</reference>
<evidence type="ECO:0000313" key="1">
    <source>
        <dbReference type="EMBL" id="MBX7290266.1"/>
    </source>
</evidence>
<dbReference type="KEGG" id="cchv:BTM20_11480"/>
<organism evidence="1 2">
    <name type="scientific">Clostridium chauvoei</name>
    <dbReference type="NCBI Taxonomy" id="46867"/>
    <lineage>
        <taxon>Bacteria</taxon>
        <taxon>Bacillati</taxon>
        <taxon>Bacillota</taxon>
        <taxon>Clostridia</taxon>
        <taxon>Eubacteriales</taxon>
        <taxon>Clostridiaceae</taxon>
        <taxon>Clostridium</taxon>
    </lineage>
</organism>
<sequence>MFISMPKDFFVPVLFNDKFEFDLETGQMQYDTNKRDKINIDISMDRGEDASTYQLKDTEKAIKEKVNTSLTPAKKEIKNISEEEVIDIQIEVLENILIKTINDKADLCNLDKVSINGKTFKDALDDYLDRIEDIINQHIKKYSCGNIQNDEADENKKAEVYKKLSDITNEHFGFIKGITANMKPEEELEVILLYFKVILMCYIENIGGENNKNINSDKIEELVQMNLNKINDIFSNNYKLLKCNRCIENDEDEEELNMKNIEDKVIYEDNLIAEIDDEYIDSLGR</sequence>
<comment type="caution">
    <text evidence="1">The sequence shown here is derived from an EMBL/GenBank/DDBJ whole genome shotgun (WGS) entry which is preliminary data.</text>
</comment>
<dbReference type="AlphaFoldDB" id="A0ABD4RGL9"/>
<name>A0ABD4RGL9_9CLOT</name>
<proteinExistence type="predicted"/>
<protein>
    <submittedName>
        <fullName evidence="1">Uncharacterized protein</fullName>
    </submittedName>
</protein>
<dbReference type="EMBL" id="JAIFTX010000007">
    <property type="protein sequence ID" value="MBX7290266.1"/>
    <property type="molecule type" value="Genomic_DNA"/>
</dbReference>
<accession>A0ABD4RGL9</accession>
<dbReference type="Proteomes" id="UP000775179">
    <property type="component" value="Unassembled WGS sequence"/>
</dbReference>
<dbReference type="RefSeq" id="WP_021876483.1">
    <property type="nucleotide sequence ID" value="NZ_CP018624.1"/>
</dbReference>
<gene>
    <name evidence="1" type="ORF">K4H94_04285</name>
</gene>